<gene>
    <name evidence="1" type="ORF">S03H2_40625</name>
</gene>
<dbReference type="EMBL" id="BARU01025202">
    <property type="protein sequence ID" value="GAH58146.1"/>
    <property type="molecule type" value="Genomic_DNA"/>
</dbReference>
<protein>
    <submittedName>
        <fullName evidence="1">Uncharacterized protein</fullName>
    </submittedName>
</protein>
<name>X1GJQ0_9ZZZZ</name>
<reference evidence="1" key="1">
    <citation type="journal article" date="2014" name="Front. Microbiol.">
        <title>High frequency of phylogenetically diverse reductive dehalogenase-homologous genes in deep subseafloor sedimentary metagenomes.</title>
        <authorList>
            <person name="Kawai M."/>
            <person name="Futagami T."/>
            <person name="Toyoda A."/>
            <person name="Takaki Y."/>
            <person name="Nishi S."/>
            <person name="Hori S."/>
            <person name="Arai W."/>
            <person name="Tsubouchi T."/>
            <person name="Morono Y."/>
            <person name="Uchiyama I."/>
            <person name="Ito T."/>
            <person name="Fujiyama A."/>
            <person name="Inagaki F."/>
            <person name="Takami H."/>
        </authorList>
    </citation>
    <scope>NUCLEOTIDE SEQUENCE</scope>
    <source>
        <strain evidence="1">Expedition CK06-06</strain>
    </source>
</reference>
<organism evidence="1">
    <name type="scientific">marine sediment metagenome</name>
    <dbReference type="NCBI Taxonomy" id="412755"/>
    <lineage>
        <taxon>unclassified sequences</taxon>
        <taxon>metagenomes</taxon>
        <taxon>ecological metagenomes</taxon>
    </lineage>
</organism>
<accession>X1GJQ0</accession>
<feature type="non-terminal residue" evidence="1">
    <location>
        <position position="1"/>
    </location>
</feature>
<proteinExistence type="predicted"/>
<dbReference type="AlphaFoldDB" id="X1GJQ0"/>
<sequence length="47" mass="5384">GLDIFPYREDIVKACEYSIQNIKSLLKGLEKIDIPFVGKGSENHELY</sequence>
<evidence type="ECO:0000313" key="1">
    <source>
        <dbReference type="EMBL" id="GAH58146.1"/>
    </source>
</evidence>
<comment type="caution">
    <text evidence="1">The sequence shown here is derived from an EMBL/GenBank/DDBJ whole genome shotgun (WGS) entry which is preliminary data.</text>
</comment>